<dbReference type="SUPFAM" id="SSF55545">
    <property type="entry name" value="beta-N-acetylhexosaminidase-like domain"/>
    <property type="match status" value="1"/>
</dbReference>
<accession>A0A841U7Q6</accession>
<evidence type="ECO:0000259" key="8">
    <source>
        <dbReference type="Pfam" id="PF02838"/>
    </source>
</evidence>
<name>A0A841U7Q6_9BACL</name>
<dbReference type="Pfam" id="PF00728">
    <property type="entry name" value="Glyco_hydro_20"/>
    <property type="match status" value="1"/>
</dbReference>
<dbReference type="InterPro" id="IPR015882">
    <property type="entry name" value="HEX_bac_N"/>
</dbReference>
<evidence type="ECO:0000256" key="6">
    <source>
        <dbReference type="PIRSR" id="PIRSR625705-1"/>
    </source>
</evidence>
<keyword evidence="10" id="KW-1185">Reference proteome</keyword>
<dbReference type="RefSeq" id="WP_185138025.1">
    <property type="nucleotide sequence ID" value="NZ_JACJVR010000084.1"/>
</dbReference>
<dbReference type="Pfam" id="PF02838">
    <property type="entry name" value="Glyco_hydro_20b"/>
    <property type="match status" value="1"/>
</dbReference>
<dbReference type="InterPro" id="IPR015883">
    <property type="entry name" value="Glyco_hydro_20_cat"/>
</dbReference>
<feature type="active site" description="Proton donor" evidence="6">
    <location>
        <position position="289"/>
    </location>
</feature>
<dbReference type="CDD" id="cd06565">
    <property type="entry name" value="GH20_GcnA-like"/>
    <property type="match status" value="1"/>
</dbReference>
<dbReference type="AlphaFoldDB" id="A0A841U7Q6"/>
<dbReference type="InterPro" id="IPR025705">
    <property type="entry name" value="Beta_hexosaminidase_sua/sub"/>
</dbReference>
<evidence type="ECO:0000313" key="10">
    <source>
        <dbReference type="Proteomes" id="UP000553776"/>
    </source>
</evidence>
<reference evidence="9 10" key="1">
    <citation type="submission" date="2020-08" db="EMBL/GenBank/DDBJ databases">
        <title>Cohnella phylogeny.</title>
        <authorList>
            <person name="Dunlap C."/>
        </authorList>
    </citation>
    <scope>NUCLEOTIDE SEQUENCE [LARGE SCALE GENOMIC DNA]</scope>
    <source>
        <strain evidence="9 10">DSM 25239</strain>
    </source>
</reference>
<dbReference type="PRINTS" id="PR00738">
    <property type="entry name" value="GLHYDRLASE20"/>
</dbReference>
<dbReference type="Proteomes" id="UP000553776">
    <property type="component" value="Unassembled WGS sequence"/>
</dbReference>
<comment type="similarity">
    <text evidence="2">Belongs to the glycosyl hydrolase 20 family.</text>
</comment>
<dbReference type="PANTHER" id="PTHR22600">
    <property type="entry name" value="BETA-HEXOSAMINIDASE"/>
    <property type="match status" value="1"/>
</dbReference>
<dbReference type="PANTHER" id="PTHR22600:SF57">
    <property type="entry name" value="BETA-N-ACETYLHEXOSAMINIDASE"/>
    <property type="match status" value="1"/>
</dbReference>
<dbReference type="GO" id="GO:0005975">
    <property type="term" value="P:carbohydrate metabolic process"/>
    <property type="evidence" value="ECO:0007669"/>
    <property type="project" value="InterPro"/>
</dbReference>
<evidence type="ECO:0000313" key="9">
    <source>
        <dbReference type="EMBL" id="MBB6694051.1"/>
    </source>
</evidence>
<evidence type="ECO:0000256" key="5">
    <source>
        <dbReference type="ARBA" id="ARBA00023295"/>
    </source>
</evidence>
<organism evidence="9 10">
    <name type="scientific">Cohnella xylanilytica</name>
    <dbReference type="NCBI Taxonomy" id="557555"/>
    <lineage>
        <taxon>Bacteria</taxon>
        <taxon>Bacillati</taxon>
        <taxon>Bacillota</taxon>
        <taxon>Bacilli</taxon>
        <taxon>Bacillales</taxon>
        <taxon>Paenibacillaceae</taxon>
        <taxon>Cohnella</taxon>
    </lineage>
</organism>
<protein>
    <recommendedName>
        <fullName evidence="3">beta-N-acetylhexosaminidase</fullName>
        <ecNumber evidence="3">3.2.1.52</ecNumber>
    </recommendedName>
</protein>
<comment type="catalytic activity">
    <reaction evidence="1">
        <text>Hydrolysis of terminal non-reducing N-acetyl-D-hexosamine residues in N-acetyl-beta-D-hexosaminides.</text>
        <dbReference type="EC" id="3.2.1.52"/>
    </reaction>
</comment>
<gene>
    <name evidence="9" type="ORF">H7B90_21860</name>
</gene>
<keyword evidence="4 9" id="KW-0378">Hydrolase</keyword>
<dbReference type="GO" id="GO:0016020">
    <property type="term" value="C:membrane"/>
    <property type="evidence" value="ECO:0007669"/>
    <property type="project" value="TreeGrafter"/>
</dbReference>
<dbReference type="InterPro" id="IPR017853">
    <property type="entry name" value="GH"/>
</dbReference>
<feature type="domain" description="Glycoside hydrolase family 20 catalytic" evidence="7">
    <location>
        <begin position="136"/>
        <end position="381"/>
    </location>
</feature>
<dbReference type="Gene3D" id="3.30.379.10">
    <property type="entry name" value="Chitobiase/beta-hexosaminidase domain 2-like"/>
    <property type="match status" value="1"/>
</dbReference>
<comment type="caution">
    <text evidence="9">The sequence shown here is derived from an EMBL/GenBank/DDBJ whole genome shotgun (WGS) entry which is preliminary data.</text>
</comment>
<dbReference type="SUPFAM" id="SSF51445">
    <property type="entry name" value="(Trans)glycosidases"/>
    <property type="match status" value="1"/>
</dbReference>
<evidence type="ECO:0000256" key="3">
    <source>
        <dbReference type="ARBA" id="ARBA00012663"/>
    </source>
</evidence>
<proteinExistence type="inferred from homology"/>
<evidence type="ECO:0000256" key="4">
    <source>
        <dbReference type="ARBA" id="ARBA00022801"/>
    </source>
</evidence>
<sequence>MSAPVYLYPQPRSYRLTGGSSPAAAGFDVRADGEEAALLAEEADVAGRLEASLRAAEAASGEPRGRRPARAAAVVEYQAELHPQGYVLKWDADGLGLKASTAQGLHYALLTAAQFFEGLSGSAEWPHCRIDDEPDFAVRGVMLDIGRNKIPKMETLYALVDRLSELKFNHLQLYMEGFCFDYAKYAALFPEATPITAAEYRELDAYAAARYIDLVPNQNCLGHMGPWLAKPEFRDLAEHPDGMPTPLPFKLPPATLNPADERSAALAKDLFDELLPCFSSRYVNLNMDEPFGLGTGGSKARAEEIGVAGLYMEYAERMFRIARSHGKKPLLWGDVLARHPELIERLPDDATVLHWNYDEPVPYEPACRTLSEKGVPYYVCPGTSSWSSLSGRTDNMLGNVADAARNGLAYGAGGLIVTDWGDSGHWQAPAVSFPGFAYAAGASWRAAANLDRLEPMEHHVSRRMLQDRTGRAARLLLEMGRYYHLERCTIENGTYTSYLLNRGLSSREDLERDTSRLPDIARLLGGAGTPFRLDYRYAEMEEWLRERREELDGLALTGPDAAIVKDELANTLLLIEAGAGLHRYIYRQDLPDEEAEAEWLGRLRTRLETAVREFRRLWLARNREGGLDASAAAFDRLLGQYGGRLRELKRG</sequence>
<dbReference type="EC" id="3.2.1.52" evidence="3"/>
<dbReference type="EMBL" id="JACJVR010000084">
    <property type="protein sequence ID" value="MBB6694051.1"/>
    <property type="molecule type" value="Genomic_DNA"/>
</dbReference>
<dbReference type="GO" id="GO:0030203">
    <property type="term" value="P:glycosaminoglycan metabolic process"/>
    <property type="evidence" value="ECO:0007669"/>
    <property type="project" value="TreeGrafter"/>
</dbReference>
<feature type="domain" description="Beta-hexosaminidase bacterial type N-terminal" evidence="8">
    <location>
        <begin position="7"/>
        <end position="132"/>
    </location>
</feature>
<dbReference type="GO" id="GO:0004563">
    <property type="term" value="F:beta-N-acetylhexosaminidase activity"/>
    <property type="evidence" value="ECO:0007669"/>
    <property type="project" value="UniProtKB-EC"/>
</dbReference>
<evidence type="ECO:0000259" key="7">
    <source>
        <dbReference type="Pfam" id="PF00728"/>
    </source>
</evidence>
<dbReference type="Gene3D" id="3.20.20.80">
    <property type="entry name" value="Glycosidases"/>
    <property type="match status" value="1"/>
</dbReference>
<keyword evidence="5" id="KW-0326">Glycosidase</keyword>
<evidence type="ECO:0000256" key="2">
    <source>
        <dbReference type="ARBA" id="ARBA00006285"/>
    </source>
</evidence>
<evidence type="ECO:0000256" key="1">
    <source>
        <dbReference type="ARBA" id="ARBA00001231"/>
    </source>
</evidence>
<dbReference type="InterPro" id="IPR029018">
    <property type="entry name" value="Hex-like_dom2"/>
</dbReference>